<organism evidence="1 2">
    <name type="scientific">Micromonospora gifhornensis</name>
    <dbReference type="NCBI Taxonomy" id="84594"/>
    <lineage>
        <taxon>Bacteria</taxon>
        <taxon>Bacillati</taxon>
        <taxon>Actinomycetota</taxon>
        <taxon>Actinomycetes</taxon>
        <taxon>Micromonosporales</taxon>
        <taxon>Micromonosporaceae</taxon>
        <taxon>Micromonospora</taxon>
    </lineage>
</organism>
<reference evidence="1 2" key="1">
    <citation type="submission" date="2021-01" db="EMBL/GenBank/DDBJ databases">
        <title>Whole genome shotgun sequence of Verrucosispora gifhornensis NBRC 16317.</title>
        <authorList>
            <person name="Komaki H."/>
            <person name="Tamura T."/>
        </authorList>
    </citation>
    <scope>NUCLEOTIDE SEQUENCE [LARGE SCALE GENOMIC DNA]</scope>
    <source>
        <strain evidence="1 2">NBRC 16317</strain>
    </source>
</reference>
<keyword evidence="2" id="KW-1185">Reference proteome</keyword>
<name>A0ABQ4IKT5_9ACTN</name>
<comment type="caution">
    <text evidence="1">The sequence shown here is derived from an EMBL/GenBank/DDBJ whole genome shotgun (WGS) entry which is preliminary data.</text>
</comment>
<proteinExistence type="predicted"/>
<sequence>MFEASGSETHFINGYDPQARARRVFAFPQPGALARIVRGAEADPKRPTWRAKVRHLPRWTSPPCARCRAASVRRCFIAIPGRGDEDTVAE</sequence>
<dbReference type="Proteomes" id="UP000647860">
    <property type="component" value="Unassembled WGS sequence"/>
</dbReference>
<gene>
    <name evidence="1" type="ORF">Vgi01_52040</name>
</gene>
<dbReference type="EMBL" id="BOPA01000043">
    <property type="protein sequence ID" value="GIJ18520.1"/>
    <property type="molecule type" value="Genomic_DNA"/>
</dbReference>
<accession>A0ABQ4IKT5</accession>
<evidence type="ECO:0000313" key="1">
    <source>
        <dbReference type="EMBL" id="GIJ18520.1"/>
    </source>
</evidence>
<evidence type="ECO:0000313" key="2">
    <source>
        <dbReference type="Proteomes" id="UP000647860"/>
    </source>
</evidence>
<protein>
    <submittedName>
        <fullName evidence="1">Uncharacterized protein</fullName>
    </submittedName>
</protein>